<evidence type="ECO:0000313" key="3">
    <source>
        <dbReference type="Proteomes" id="UP001165652"/>
    </source>
</evidence>
<dbReference type="EMBL" id="JAQQLI010000005">
    <property type="protein sequence ID" value="MDC7785087.1"/>
    <property type="molecule type" value="Genomic_DNA"/>
</dbReference>
<proteinExistence type="predicted"/>
<keyword evidence="3" id="KW-1185">Reference proteome</keyword>
<reference evidence="2" key="2">
    <citation type="submission" date="2023-02" db="EMBL/GenBank/DDBJ databases">
        <authorList>
            <person name="Rayyan A."/>
            <person name="Meyer T."/>
            <person name="Kyndt J.A."/>
        </authorList>
    </citation>
    <scope>NUCLEOTIDE SEQUENCE</scope>
    <source>
        <strain evidence="2">DSM 9987</strain>
    </source>
</reference>
<reference evidence="2" key="1">
    <citation type="journal article" date="2023" name="Microbiol Resour">
        <title>Genome Sequences of Rhodoplanes serenus and Two Thermotolerant Strains, Rhodoplanes tepidamans and 'Rhodoplanes cryptolactis,' Further Refine the Genus.</title>
        <authorList>
            <person name="Rayyan A.A."/>
            <person name="Kyndt J.A."/>
        </authorList>
    </citation>
    <scope>NUCLEOTIDE SEQUENCE</scope>
    <source>
        <strain evidence="2">DSM 9987</strain>
    </source>
</reference>
<feature type="region of interest" description="Disordered" evidence="1">
    <location>
        <begin position="85"/>
        <end position="107"/>
    </location>
</feature>
<name>A0ABT5J605_RHOTP</name>
<accession>A0ABT5J605</accession>
<evidence type="ECO:0000256" key="1">
    <source>
        <dbReference type="SAM" id="MobiDB-lite"/>
    </source>
</evidence>
<organism evidence="2 3">
    <name type="scientific">Rhodoplanes tepidamans</name>
    <name type="common">Rhodoplanes cryptolactis</name>
    <dbReference type="NCBI Taxonomy" id="200616"/>
    <lineage>
        <taxon>Bacteria</taxon>
        <taxon>Pseudomonadati</taxon>
        <taxon>Pseudomonadota</taxon>
        <taxon>Alphaproteobacteria</taxon>
        <taxon>Hyphomicrobiales</taxon>
        <taxon>Nitrobacteraceae</taxon>
        <taxon>Rhodoplanes</taxon>
    </lineage>
</organism>
<dbReference type="Proteomes" id="UP001165652">
    <property type="component" value="Unassembled WGS sequence"/>
</dbReference>
<gene>
    <name evidence="2" type="ORF">PQJ73_05275</name>
</gene>
<protein>
    <recommendedName>
        <fullName evidence="4">Single-stranded DNA-binding protein</fullName>
    </recommendedName>
</protein>
<feature type="compositionally biased region" description="Polar residues" evidence="1">
    <location>
        <begin position="86"/>
        <end position="97"/>
    </location>
</feature>
<comment type="caution">
    <text evidence="2">The sequence shown here is derived from an EMBL/GenBank/DDBJ whole genome shotgun (WGS) entry which is preliminary data.</text>
</comment>
<dbReference type="RefSeq" id="WP_272775936.1">
    <property type="nucleotide sequence ID" value="NZ_JAQQLI010000005.1"/>
</dbReference>
<evidence type="ECO:0008006" key="4">
    <source>
        <dbReference type="Google" id="ProtNLM"/>
    </source>
</evidence>
<sequence>MANTGLLVTGKVVGQKHNMYDNKPYCVLQVMGEATDGSVSFMEVSMPDGANLAEYEKGKDVSIPVMAAVNKYNKVVLRAVLPKTAAGQSASAINNARRTPEAPRTTP</sequence>
<evidence type="ECO:0000313" key="2">
    <source>
        <dbReference type="EMBL" id="MDC7785087.1"/>
    </source>
</evidence>